<evidence type="ECO:0000256" key="1">
    <source>
        <dbReference type="ARBA" id="ARBA00004123"/>
    </source>
</evidence>
<sequence>MGRKSKKVRKRFVTRKRQKLDKIFDCILCYEEKCVEVKMQIIEGRGAGYLRCNHCEARFESDIYDFSDKIDVYFDWVDKFDITGSYHYSDDDENLSIQQKPKSVNSKGKNRASSDSYTCDEHSYEYPRVVYDDEIGEGSNSRRRK</sequence>
<keyword evidence="5" id="KW-0479">Metal-binding</keyword>
<accession>A0A9N9IWI1</accession>
<dbReference type="OrthoDB" id="445983at2759"/>
<evidence type="ECO:0000256" key="4">
    <source>
        <dbReference type="ARBA" id="ARBA00023242"/>
    </source>
</evidence>
<dbReference type="Proteomes" id="UP000789759">
    <property type="component" value="Unassembled WGS sequence"/>
</dbReference>
<dbReference type="GO" id="GO:0008023">
    <property type="term" value="C:transcription elongation factor complex"/>
    <property type="evidence" value="ECO:0007669"/>
    <property type="project" value="TreeGrafter"/>
</dbReference>
<dbReference type="PANTHER" id="PTHR20934">
    <property type="entry name" value="TRANSCRIPTION ELONGATION FACTOR 1 HOMOLOG"/>
    <property type="match status" value="1"/>
</dbReference>
<feature type="compositionally biased region" description="Polar residues" evidence="6">
    <location>
        <begin position="97"/>
        <end position="117"/>
    </location>
</feature>
<dbReference type="AlphaFoldDB" id="A0A9N9IWI1"/>
<evidence type="ECO:0000256" key="3">
    <source>
        <dbReference type="ARBA" id="ARBA00022833"/>
    </source>
</evidence>
<dbReference type="GO" id="GO:0000993">
    <property type="term" value="F:RNA polymerase II complex binding"/>
    <property type="evidence" value="ECO:0007669"/>
    <property type="project" value="TreeGrafter"/>
</dbReference>
<reference evidence="7" key="1">
    <citation type="submission" date="2021-06" db="EMBL/GenBank/DDBJ databases">
        <authorList>
            <person name="Kallberg Y."/>
            <person name="Tangrot J."/>
            <person name="Rosling A."/>
        </authorList>
    </citation>
    <scope>NUCLEOTIDE SEQUENCE</scope>
    <source>
        <strain evidence="7">FL966</strain>
    </source>
</reference>
<gene>
    <name evidence="7" type="ORF">CPELLU_LOCUS14932</name>
</gene>
<keyword evidence="4 5" id="KW-0539">Nucleus</keyword>
<dbReference type="InterPro" id="IPR038567">
    <property type="entry name" value="T_Elf1_sf"/>
</dbReference>
<evidence type="ECO:0000313" key="7">
    <source>
        <dbReference type="EMBL" id="CAG8754597.1"/>
    </source>
</evidence>
<keyword evidence="8" id="KW-1185">Reference proteome</keyword>
<organism evidence="7 8">
    <name type="scientific">Cetraspora pellucida</name>
    <dbReference type="NCBI Taxonomy" id="1433469"/>
    <lineage>
        <taxon>Eukaryota</taxon>
        <taxon>Fungi</taxon>
        <taxon>Fungi incertae sedis</taxon>
        <taxon>Mucoromycota</taxon>
        <taxon>Glomeromycotina</taxon>
        <taxon>Glomeromycetes</taxon>
        <taxon>Diversisporales</taxon>
        <taxon>Gigasporaceae</taxon>
        <taxon>Cetraspora</taxon>
    </lineage>
</organism>
<feature type="region of interest" description="Disordered" evidence="6">
    <location>
        <begin position="97"/>
        <end position="120"/>
    </location>
</feature>
<evidence type="ECO:0000313" key="8">
    <source>
        <dbReference type="Proteomes" id="UP000789759"/>
    </source>
</evidence>
<evidence type="ECO:0000256" key="5">
    <source>
        <dbReference type="RuleBase" id="RU364033"/>
    </source>
</evidence>
<keyword evidence="3 5" id="KW-0862">Zinc</keyword>
<name>A0A9N9IWI1_9GLOM</name>
<dbReference type="Pfam" id="PF05129">
    <property type="entry name" value="Zn_ribbon_Elf1"/>
    <property type="match status" value="1"/>
</dbReference>
<comment type="caution">
    <text evidence="7">The sequence shown here is derived from an EMBL/GenBank/DDBJ whole genome shotgun (WGS) entry which is preliminary data.</text>
</comment>
<comment type="similarity">
    <text evidence="2 5">Belongs to the ELOF1 family.</text>
</comment>
<keyword evidence="5" id="KW-0804">Transcription</keyword>
<evidence type="ECO:0000256" key="2">
    <source>
        <dbReference type="ARBA" id="ARBA00009730"/>
    </source>
</evidence>
<dbReference type="SUPFAM" id="SSF57783">
    <property type="entry name" value="Zinc beta-ribbon"/>
    <property type="match status" value="1"/>
</dbReference>
<comment type="function">
    <text evidence="5">Transcription elongation factor implicated in the maintenance of proper chromatin structure in actively transcribed regions.</text>
</comment>
<evidence type="ECO:0000256" key="6">
    <source>
        <dbReference type="SAM" id="MobiDB-lite"/>
    </source>
</evidence>
<dbReference type="InterPro" id="IPR007808">
    <property type="entry name" value="Elf1"/>
</dbReference>
<keyword evidence="5" id="KW-0863">Zinc-finger</keyword>
<dbReference type="GO" id="GO:0006368">
    <property type="term" value="P:transcription elongation by RNA polymerase II"/>
    <property type="evidence" value="ECO:0007669"/>
    <property type="project" value="TreeGrafter"/>
</dbReference>
<keyword evidence="5" id="KW-0805">Transcription regulation</keyword>
<protein>
    <recommendedName>
        <fullName evidence="5">Transcription elongation factor 1 homolog</fullName>
    </recommendedName>
</protein>
<comment type="subcellular location">
    <subcellularLocation>
        <location evidence="1 5">Nucleus</location>
    </subcellularLocation>
</comment>
<dbReference type="Gene3D" id="2.20.25.190">
    <property type="match status" value="1"/>
</dbReference>
<dbReference type="GO" id="GO:0008270">
    <property type="term" value="F:zinc ion binding"/>
    <property type="evidence" value="ECO:0007669"/>
    <property type="project" value="UniProtKB-KW"/>
</dbReference>
<dbReference type="EMBL" id="CAJVQA010018535">
    <property type="protein sequence ID" value="CAG8754597.1"/>
    <property type="molecule type" value="Genomic_DNA"/>
</dbReference>
<proteinExistence type="inferred from homology"/>
<dbReference type="PANTHER" id="PTHR20934:SF0">
    <property type="entry name" value="TRANSCRIPTION ELONGATION FACTOR 1 HOMOLOG"/>
    <property type="match status" value="1"/>
</dbReference>